<accession>A0A075NWA4</accession>
<name>A0A075NWA4_9ALTE</name>
<dbReference type="PANTHER" id="PTHR42988">
    <property type="entry name" value="PHOSPHOHYDROLASE"/>
    <property type="match status" value="1"/>
</dbReference>
<comment type="similarity">
    <text evidence="4">Belongs to the cyclic nucleotide phosphodiesterase class-III family.</text>
</comment>
<organism evidence="6 7">
    <name type="scientific">Alteromonas australica</name>
    <dbReference type="NCBI Taxonomy" id="589873"/>
    <lineage>
        <taxon>Bacteria</taxon>
        <taxon>Pseudomonadati</taxon>
        <taxon>Pseudomonadota</taxon>
        <taxon>Gammaproteobacteria</taxon>
        <taxon>Alteromonadales</taxon>
        <taxon>Alteromonadaceae</taxon>
        <taxon>Alteromonas/Salinimonas group</taxon>
        <taxon>Alteromonas</taxon>
    </lineage>
</organism>
<evidence type="ECO:0000313" key="6">
    <source>
        <dbReference type="EMBL" id="AIF97768.1"/>
    </source>
</evidence>
<evidence type="ECO:0000259" key="5">
    <source>
        <dbReference type="Pfam" id="PF00149"/>
    </source>
</evidence>
<keyword evidence="3" id="KW-0408">Iron</keyword>
<evidence type="ECO:0000256" key="1">
    <source>
        <dbReference type="ARBA" id="ARBA00022723"/>
    </source>
</evidence>
<dbReference type="Gene3D" id="3.60.21.10">
    <property type="match status" value="1"/>
</dbReference>
<evidence type="ECO:0000256" key="3">
    <source>
        <dbReference type="ARBA" id="ARBA00023004"/>
    </source>
</evidence>
<keyword evidence="2" id="KW-0378">Hydrolase</keyword>
<dbReference type="EMBL" id="CP008849">
    <property type="protein sequence ID" value="AIF97768.1"/>
    <property type="molecule type" value="Genomic_DNA"/>
</dbReference>
<evidence type="ECO:0000313" key="7">
    <source>
        <dbReference type="Proteomes" id="UP000056090"/>
    </source>
</evidence>
<dbReference type="KEGG" id="aal:EP13_03145"/>
<dbReference type="GO" id="GO:0016787">
    <property type="term" value="F:hydrolase activity"/>
    <property type="evidence" value="ECO:0007669"/>
    <property type="project" value="UniProtKB-KW"/>
</dbReference>
<keyword evidence="7" id="KW-1185">Reference proteome</keyword>
<sequence>MIRLLHLSDCHLFAEVNRSGYGQVNPFSSLKSLLKRAFANQVNHFGVDAIVVTGDISGDNSAQSYHHFLSLLARYSPVPFFVIPGNHDDNPYYQEYLGDVTLAPGKSVALRNWQIHGLDTRGKGASGQVCSQQLASISDDITQHSSAFHLLCLHHHIRPSNSWMDKHALVNPSDLLHWLNTQRLIRGIIHGHVHYPIFDELGEEHKVPVFGAPSTCWQWAMTSDFGVSELTPGGQIITLHDTGAVTRHIERL</sequence>
<protein>
    <recommendedName>
        <fullName evidence="5">Calcineurin-like phosphoesterase domain-containing protein</fullName>
    </recommendedName>
</protein>
<dbReference type="PANTHER" id="PTHR42988:SF2">
    <property type="entry name" value="CYCLIC NUCLEOTIDE PHOSPHODIESTERASE CBUA0032-RELATED"/>
    <property type="match status" value="1"/>
</dbReference>
<dbReference type="InterPro" id="IPR004843">
    <property type="entry name" value="Calcineurin-like_PHP"/>
</dbReference>
<dbReference type="RefSeq" id="WP_044055975.1">
    <property type="nucleotide sequence ID" value="NZ_CBCSKJ010000001.1"/>
</dbReference>
<proteinExistence type="inferred from homology"/>
<evidence type="ECO:0000256" key="4">
    <source>
        <dbReference type="ARBA" id="ARBA00025742"/>
    </source>
</evidence>
<reference evidence="6 7" key="1">
    <citation type="submission" date="2014-06" db="EMBL/GenBank/DDBJ databases">
        <title>Genomes of Alteromonas australica, a world apart.</title>
        <authorList>
            <person name="Gonzaga A."/>
            <person name="Lopez-Perez M."/>
            <person name="Rodriguez-Valera F."/>
        </authorList>
    </citation>
    <scope>NUCLEOTIDE SEQUENCE [LARGE SCALE GENOMIC DNA]</scope>
    <source>
        <strain evidence="6 7">H 17</strain>
    </source>
</reference>
<gene>
    <name evidence="6" type="ORF">EP13_03145</name>
</gene>
<dbReference type="InterPro" id="IPR029052">
    <property type="entry name" value="Metallo-depent_PP-like"/>
</dbReference>
<dbReference type="Proteomes" id="UP000056090">
    <property type="component" value="Chromosome"/>
</dbReference>
<keyword evidence="1" id="KW-0479">Metal-binding</keyword>
<dbReference type="GeneID" id="78253935"/>
<dbReference type="GO" id="GO:0046872">
    <property type="term" value="F:metal ion binding"/>
    <property type="evidence" value="ECO:0007669"/>
    <property type="project" value="UniProtKB-KW"/>
</dbReference>
<dbReference type="AlphaFoldDB" id="A0A075NWA4"/>
<dbReference type="InterPro" id="IPR050884">
    <property type="entry name" value="CNP_phosphodiesterase-III"/>
</dbReference>
<feature type="domain" description="Calcineurin-like phosphoesterase" evidence="5">
    <location>
        <begin position="2"/>
        <end position="196"/>
    </location>
</feature>
<evidence type="ECO:0000256" key="2">
    <source>
        <dbReference type="ARBA" id="ARBA00022801"/>
    </source>
</evidence>
<dbReference type="SUPFAM" id="SSF56300">
    <property type="entry name" value="Metallo-dependent phosphatases"/>
    <property type="match status" value="1"/>
</dbReference>
<dbReference type="Pfam" id="PF00149">
    <property type="entry name" value="Metallophos"/>
    <property type="match status" value="1"/>
</dbReference>
<dbReference type="eggNOG" id="COG1409">
    <property type="taxonomic scope" value="Bacteria"/>
</dbReference>